<feature type="signal peptide" evidence="2">
    <location>
        <begin position="1"/>
        <end position="24"/>
    </location>
</feature>
<dbReference type="PANTHER" id="PTHR43649">
    <property type="entry name" value="ARABINOSE-BINDING PROTEIN-RELATED"/>
    <property type="match status" value="1"/>
</dbReference>
<keyword evidence="2" id="KW-0732">Signal</keyword>
<feature type="chain" id="PRO_5039179130" evidence="2">
    <location>
        <begin position="25"/>
        <end position="535"/>
    </location>
</feature>
<evidence type="ECO:0000256" key="2">
    <source>
        <dbReference type="SAM" id="SignalP"/>
    </source>
</evidence>
<name>A0A3E3HY90_9FIRM</name>
<dbReference type="Pfam" id="PF12010">
    <property type="entry name" value="DUF3502"/>
    <property type="match status" value="1"/>
</dbReference>
<feature type="domain" description="DUF3502" evidence="3">
    <location>
        <begin position="464"/>
        <end position="530"/>
    </location>
</feature>
<feature type="region of interest" description="Disordered" evidence="1">
    <location>
        <begin position="31"/>
        <end position="59"/>
    </location>
</feature>
<dbReference type="PANTHER" id="PTHR43649:SF17">
    <property type="entry name" value="ABC TRANSPORTER SOLUTE BINDING PROTEIN-SUGAR TRANSPORT"/>
    <property type="match status" value="1"/>
</dbReference>
<keyword evidence="5" id="KW-1185">Reference proteome</keyword>
<evidence type="ECO:0000259" key="3">
    <source>
        <dbReference type="Pfam" id="PF12010"/>
    </source>
</evidence>
<sequence length="535" mass="60766">MRRNSKILAMFLVLIMLGGMFLSACGQKPAPPADTAPAAAPSEEPDSKAAVAETEGTEAIDTSQEVKLVMYLLGERTPDFDKVFDRINEKLKEKINATIEVKFMGWGEWEQKYPLVFASGEDFDLIYSADWAMYNTQASKQGFYEITKDELEKYAPLTAESIYEDAWEQAKVDGKVYMLPMNYKELTAFVFLVRGDLMEKYGIEKVETMDDVENYLDQIAKNEPSLIPLDIGSDFDARMLYDLFWQKETVNRLEKINPMQLMGYTKKGDDTVTVFNETEDPAFLTAVEKLQDWKNRGFWSKSAVVNTQNNKESFAAGKSAAALMNINNAKSEYTNNTLAHPEWDIRVVDAQGDVPAIVQSYLANGMCIFSKSKNPERALMALDLLRNDEELHDLFCYGIEGEHYIDLGNGKIELTENNSNYPYDTNGNWGIRNDKYWKSVEGGIPNYDKLYDKWIKTAQAGEFAAFTFNNESVKNQVAAMNDIYNTNIKLLYLGFTDDPQKDIKATQEKLKAAGADEVYSEMTRQAKEWKDSLQE</sequence>
<accession>A0A3E3HY90</accession>
<dbReference type="RefSeq" id="WP_117545514.1">
    <property type="nucleotide sequence ID" value="NZ_QVLV01000022.1"/>
</dbReference>
<dbReference type="EMBL" id="QVLV01000022">
    <property type="protein sequence ID" value="RGE56695.1"/>
    <property type="molecule type" value="Genomic_DNA"/>
</dbReference>
<gene>
    <name evidence="4" type="ORF">DXC51_23160</name>
</gene>
<dbReference type="Gene3D" id="3.40.190.10">
    <property type="entry name" value="Periplasmic binding protein-like II"/>
    <property type="match status" value="1"/>
</dbReference>
<dbReference type="InterPro" id="IPR050490">
    <property type="entry name" value="Bact_solute-bd_prot1"/>
</dbReference>
<reference evidence="4" key="1">
    <citation type="submission" date="2018-08" db="EMBL/GenBank/DDBJ databases">
        <title>A genome reference for cultivated species of the human gut microbiota.</title>
        <authorList>
            <person name="Zou Y."/>
            <person name="Xue W."/>
            <person name="Luo G."/>
        </authorList>
    </citation>
    <scope>NUCLEOTIDE SEQUENCE [LARGE SCALE GENOMIC DNA]</scope>
    <source>
        <strain evidence="4">TF05-5AC</strain>
    </source>
</reference>
<dbReference type="PROSITE" id="PS51257">
    <property type="entry name" value="PROKAR_LIPOPROTEIN"/>
    <property type="match status" value="1"/>
</dbReference>
<dbReference type="GeneID" id="97989678"/>
<dbReference type="Proteomes" id="UP000260812">
    <property type="component" value="Unassembled WGS sequence"/>
</dbReference>
<evidence type="ECO:0000256" key="1">
    <source>
        <dbReference type="SAM" id="MobiDB-lite"/>
    </source>
</evidence>
<dbReference type="AlphaFoldDB" id="A0A3E3HY90"/>
<proteinExistence type="predicted"/>
<protein>
    <submittedName>
        <fullName evidence="4">DUF3502 domain-containing protein</fullName>
    </submittedName>
</protein>
<comment type="caution">
    <text evidence="4">The sequence shown here is derived from an EMBL/GenBank/DDBJ whole genome shotgun (WGS) entry which is preliminary data.</text>
</comment>
<evidence type="ECO:0000313" key="5">
    <source>
        <dbReference type="Proteomes" id="UP000260812"/>
    </source>
</evidence>
<evidence type="ECO:0000313" key="4">
    <source>
        <dbReference type="EMBL" id="RGE56695.1"/>
    </source>
</evidence>
<dbReference type="InterPro" id="IPR022627">
    <property type="entry name" value="DUF3502"/>
</dbReference>
<organism evidence="4 5">
    <name type="scientific">Eisenbergiella massiliensis</name>
    <dbReference type="NCBI Taxonomy" id="1720294"/>
    <lineage>
        <taxon>Bacteria</taxon>
        <taxon>Bacillati</taxon>
        <taxon>Bacillota</taxon>
        <taxon>Clostridia</taxon>
        <taxon>Lachnospirales</taxon>
        <taxon>Lachnospiraceae</taxon>
        <taxon>Eisenbergiella</taxon>
    </lineage>
</organism>
<dbReference type="SUPFAM" id="SSF53850">
    <property type="entry name" value="Periplasmic binding protein-like II"/>
    <property type="match status" value="1"/>
</dbReference>